<dbReference type="InterPro" id="IPR011989">
    <property type="entry name" value="ARM-like"/>
</dbReference>
<dbReference type="PROSITE" id="PS51271">
    <property type="entry name" value="WAPL"/>
    <property type="match status" value="1"/>
</dbReference>
<reference evidence="4" key="2">
    <citation type="submission" date="2025-09" db="UniProtKB">
        <authorList>
            <consortium name="Ensembl"/>
        </authorList>
    </citation>
    <scope>IDENTIFICATION</scope>
</reference>
<dbReference type="Ensembl" id="ENSANAT00000029722.1">
    <property type="protein sequence ID" value="ENSANAP00000011905.1"/>
    <property type="gene ID" value="ENSANAG00000023871.1"/>
</dbReference>
<evidence type="ECO:0000313" key="5">
    <source>
        <dbReference type="Proteomes" id="UP000233020"/>
    </source>
</evidence>
<accession>A0A2K5CT98</accession>
<dbReference type="PANTHER" id="PTHR22100:SF13">
    <property type="entry name" value="WINGS APART-LIKE PROTEIN HOMOLOG"/>
    <property type="match status" value="1"/>
</dbReference>
<protein>
    <submittedName>
        <fullName evidence="4">WAPL cohesin release factor</fullName>
    </submittedName>
</protein>
<feature type="region of interest" description="Disordered" evidence="2">
    <location>
        <begin position="220"/>
        <end position="258"/>
    </location>
</feature>
<name>A0A2K5CT98_AOTNA</name>
<gene>
    <name evidence="4" type="primary">WAPL</name>
</gene>
<dbReference type="AlphaFoldDB" id="A0A2K5CT98"/>
<feature type="domain" description="WAPL" evidence="3">
    <location>
        <begin position="1"/>
        <end position="327"/>
    </location>
</feature>
<evidence type="ECO:0000313" key="4">
    <source>
        <dbReference type="Ensembl" id="ENSANAP00000011905.1"/>
    </source>
</evidence>
<sequence length="348" mass="39192">DTGHLAMETLLSLTSKRAGDWFKEELRLLGGLDHIVDQVKECVDHLIRDEDEEKLVASLWGAERCLRVLESVSMDDSLAKSIHYLIAYKDSQLIVSSAKALQHCEELIQQYNRAEDSICLADSKPLPHQNVTNHVGKAVEDCMRAIIGVLLNLTNDNEWGSTKTGEQDGLIGTALNCVLQVPKYLPQEQRFDIRVLLFLERERAAQLAESKTDELIKDAPTTQHDKSGEWQETSGEIQWVSTEKTDGTEEKHKKEEEDEELDLNKALQHAGKHMEDCIVASYTALLLGCLCQESPINVTTVREYLPEGDFSIMTEMLKKFLSFMNLTCAVGTTGQKSISRVIEYLEHC</sequence>
<dbReference type="InterPro" id="IPR039874">
    <property type="entry name" value="WAPL"/>
</dbReference>
<dbReference type="Proteomes" id="UP000233020">
    <property type="component" value="Unplaced"/>
</dbReference>
<dbReference type="Gene3D" id="1.25.10.10">
    <property type="entry name" value="Leucine-rich Repeat Variant"/>
    <property type="match status" value="1"/>
</dbReference>
<dbReference type="InterPro" id="IPR012502">
    <property type="entry name" value="WAPL_dom"/>
</dbReference>
<dbReference type="PANTHER" id="PTHR22100">
    <property type="entry name" value="WINGS APART-LIKE PROTEIN HOMOLOG"/>
    <property type="match status" value="1"/>
</dbReference>
<evidence type="ECO:0000256" key="1">
    <source>
        <dbReference type="ARBA" id="ARBA00006854"/>
    </source>
</evidence>
<dbReference type="Pfam" id="PF07814">
    <property type="entry name" value="WAPL"/>
    <property type="match status" value="1"/>
</dbReference>
<feature type="compositionally biased region" description="Polar residues" evidence="2">
    <location>
        <begin position="230"/>
        <end position="241"/>
    </location>
</feature>
<evidence type="ECO:0000259" key="3">
    <source>
        <dbReference type="PROSITE" id="PS51271"/>
    </source>
</evidence>
<proteinExistence type="inferred from homology"/>
<organism evidence="4 5">
    <name type="scientific">Aotus nancymaae</name>
    <name type="common">Ma's night monkey</name>
    <dbReference type="NCBI Taxonomy" id="37293"/>
    <lineage>
        <taxon>Eukaryota</taxon>
        <taxon>Metazoa</taxon>
        <taxon>Chordata</taxon>
        <taxon>Craniata</taxon>
        <taxon>Vertebrata</taxon>
        <taxon>Euteleostomi</taxon>
        <taxon>Mammalia</taxon>
        <taxon>Eutheria</taxon>
        <taxon>Euarchontoglires</taxon>
        <taxon>Primates</taxon>
        <taxon>Haplorrhini</taxon>
        <taxon>Platyrrhini</taxon>
        <taxon>Aotidae</taxon>
        <taxon>Aotus</taxon>
    </lineage>
</organism>
<feature type="compositionally biased region" description="Basic and acidic residues" evidence="2">
    <location>
        <begin position="220"/>
        <end position="229"/>
    </location>
</feature>
<dbReference type="GeneTree" id="ENSGT00390000015768"/>
<comment type="similarity">
    <text evidence="1">Belongs to the WAPL family.</text>
</comment>
<reference evidence="4" key="1">
    <citation type="submission" date="2025-08" db="UniProtKB">
        <authorList>
            <consortium name="Ensembl"/>
        </authorList>
    </citation>
    <scope>IDENTIFICATION</scope>
</reference>
<dbReference type="InterPro" id="IPR022771">
    <property type="entry name" value="WAPL_C"/>
</dbReference>
<keyword evidence="5" id="KW-1185">Reference proteome</keyword>
<feature type="compositionally biased region" description="Basic and acidic residues" evidence="2">
    <location>
        <begin position="243"/>
        <end position="255"/>
    </location>
</feature>
<evidence type="ECO:0000256" key="2">
    <source>
        <dbReference type="SAM" id="MobiDB-lite"/>
    </source>
</evidence>